<sequence>MPQEEQDAKQTFLGFDLSTQKLKAILLNSELNVVATAEAKFDSDLPEFRTIGGANPGPNKFEYFVQPVMWVKAMDIVLDRLVMQEVDLSTVLAISGSAQQHGSLYWSKHGITALQNLDADKFLHAQIDDSAFVVNRTPIWMDASTLKQCFEMETAIGGHTEMVQKTGSKCYARFTGPQIRKIYQQRTHAYEDARRISLVSSFLASLFLGKVASIDYADGSGMNLLDIRNKTWSKTCLNACAPDLEERLGEPVSGFSILGNVSDYFVQRFCFPPTCKVVACTGDNPSALAGMLVDKNWLSISLGTSDTLMMTLDEPPNLEEGHVLCHPTESHEYMGLLCFRNGSLVREALKKSEADNNWERFNELLDSTPRGNFGNMALHFNEMEIIPKAKGTLRWNKDMNSSSHDAAKGVLKFSSPQIEIRALVEGQMLHHRAIAEDMGFHFGSQTNILVTGGASVNKSILQVIADVFNAPVYTQNESEAALLGAAYRAAYAYHLHHISNTESIKSYRNFILGQTPNHLKLVCEPNKDSGSIYTPMLQRYRDMAHILESQFGH</sequence>
<dbReference type="CDD" id="cd07776">
    <property type="entry name" value="ASKHA_NBD_FGGY_SpXK-like"/>
    <property type="match status" value="1"/>
</dbReference>
<dbReference type="SUPFAM" id="SSF53067">
    <property type="entry name" value="Actin-like ATPase domain"/>
    <property type="match status" value="2"/>
</dbReference>
<evidence type="ECO:0000313" key="7">
    <source>
        <dbReference type="EMBL" id="TDG40909.1"/>
    </source>
</evidence>
<keyword evidence="4" id="KW-0859">Xylose metabolism</keyword>
<dbReference type="FunFam" id="3.30.420.40:FF:000118">
    <property type="entry name" value="Xylulose kinase 2"/>
    <property type="match status" value="1"/>
</dbReference>
<keyword evidence="4" id="KW-0119">Carbohydrate metabolism</keyword>
<evidence type="ECO:0000256" key="3">
    <source>
        <dbReference type="ARBA" id="ARBA00022777"/>
    </source>
</evidence>
<reference evidence="7 8" key="1">
    <citation type="journal article" date="2019" name="J. Hered.">
        <title>An Improved Genome Assembly for Drosophila navojoa, the Basal Species in the mojavensis Cluster.</title>
        <authorList>
            <person name="Vanderlinde T."/>
            <person name="Dupim E.G."/>
            <person name="Nazario-Yepiz N.O."/>
            <person name="Carvalho A.B."/>
        </authorList>
    </citation>
    <scope>NUCLEOTIDE SEQUENCE [LARGE SCALE GENOMIC DNA]</scope>
    <source>
        <strain evidence="7">Navoj_Jal97</strain>
        <tissue evidence="7">Whole organism</tissue>
    </source>
</reference>
<keyword evidence="2 4" id="KW-0808">Transferase</keyword>
<evidence type="ECO:0000256" key="4">
    <source>
        <dbReference type="RuleBase" id="RU367058"/>
    </source>
</evidence>
<dbReference type="EC" id="2.7.1.17" evidence="4"/>
<dbReference type="STRING" id="7232.A0A484AWD1"/>
<dbReference type="Proteomes" id="UP000295192">
    <property type="component" value="Unassembled WGS sequence"/>
</dbReference>
<dbReference type="OrthoDB" id="1728974at2759"/>
<comment type="catalytic activity">
    <reaction evidence="4">
        <text>D-xylulose + ATP = D-xylulose 5-phosphate + ADP + H(+)</text>
        <dbReference type="Rhea" id="RHEA:10964"/>
        <dbReference type="ChEBI" id="CHEBI:15378"/>
        <dbReference type="ChEBI" id="CHEBI:17140"/>
        <dbReference type="ChEBI" id="CHEBI:30616"/>
        <dbReference type="ChEBI" id="CHEBI:57737"/>
        <dbReference type="ChEBI" id="CHEBI:456216"/>
        <dbReference type="EC" id="2.7.1.17"/>
    </reaction>
</comment>
<dbReference type="Gene3D" id="3.30.420.40">
    <property type="match status" value="2"/>
</dbReference>
<dbReference type="OMA" id="NSCALGG"/>
<dbReference type="PANTHER" id="PTHR10196:SF57">
    <property type="entry name" value="XYLULOSE KINASE"/>
    <property type="match status" value="1"/>
</dbReference>
<name>A0A484AWD1_DRONA</name>
<dbReference type="InterPro" id="IPR000577">
    <property type="entry name" value="Carb_kinase_FGGY"/>
</dbReference>
<dbReference type="InterPro" id="IPR043129">
    <property type="entry name" value="ATPase_NBD"/>
</dbReference>
<dbReference type="InterPro" id="IPR018484">
    <property type="entry name" value="FGGY_N"/>
</dbReference>
<keyword evidence="3 4" id="KW-0418">Kinase</keyword>
<dbReference type="EMBL" id="LSRL02000456">
    <property type="protein sequence ID" value="TDG40909.1"/>
    <property type="molecule type" value="Genomic_DNA"/>
</dbReference>
<dbReference type="Pfam" id="PF00370">
    <property type="entry name" value="FGGY_N"/>
    <property type="match status" value="1"/>
</dbReference>
<feature type="domain" description="Carbohydrate kinase FGGY N-terminal" evidence="5">
    <location>
        <begin position="134"/>
        <end position="290"/>
    </location>
</feature>
<keyword evidence="4" id="KW-0547">Nucleotide-binding</keyword>
<accession>A0A484AWD1</accession>
<evidence type="ECO:0000256" key="2">
    <source>
        <dbReference type="ARBA" id="ARBA00022679"/>
    </source>
</evidence>
<dbReference type="PANTHER" id="PTHR10196">
    <property type="entry name" value="SUGAR KINASE"/>
    <property type="match status" value="1"/>
</dbReference>
<dbReference type="PIRSF" id="PIRSF000538">
    <property type="entry name" value="GlpK"/>
    <property type="match status" value="1"/>
</dbReference>
<dbReference type="GO" id="GO:0005524">
    <property type="term" value="F:ATP binding"/>
    <property type="evidence" value="ECO:0007669"/>
    <property type="project" value="UniProtKB-KW"/>
</dbReference>
<protein>
    <recommendedName>
        <fullName evidence="4">Xylulose kinase</fullName>
        <ecNumber evidence="4">2.7.1.17</ecNumber>
    </recommendedName>
</protein>
<dbReference type="GO" id="GO:0005829">
    <property type="term" value="C:cytosol"/>
    <property type="evidence" value="ECO:0007669"/>
    <property type="project" value="TreeGrafter"/>
</dbReference>
<evidence type="ECO:0000259" key="5">
    <source>
        <dbReference type="Pfam" id="PF00370"/>
    </source>
</evidence>
<dbReference type="AlphaFoldDB" id="A0A484AWD1"/>
<evidence type="ECO:0000313" key="8">
    <source>
        <dbReference type="Proteomes" id="UP000295192"/>
    </source>
</evidence>
<comment type="function">
    <text evidence="4">Phosphorylates D-xylulose to produce D-xylulose 5-phosphate, a molecule that may play an important role in the regulation of glucose metabolism and lipogenesis.</text>
</comment>
<organism evidence="7 8">
    <name type="scientific">Drosophila navojoa</name>
    <name type="common">Fruit fly</name>
    <dbReference type="NCBI Taxonomy" id="7232"/>
    <lineage>
        <taxon>Eukaryota</taxon>
        <taxon>Metazoa</taxon>
        <taxon>Ecdysozoa</taxon>
        <taxon>Arthropoda</taxon>
        <taxon>Hexapoda</taxon>
        <taxon>Insecta</taxon>
        <taxon>Pterygota</taxon>
        <taxon>Neoptera</taxon>
        <taxon>Endopterygota</taxon>
        <taxon>Diptera</taxon>
        <taxon>Brachycera</taxon>
        <taxon>Muscomorpha</taxon>
        <taxon>Ephydroidea</taxon>
        <taxon>Drosophilidae</taxon>
        <taxon>Drosophila</taxon>
    </lineage>
</organism>
<dbReference type="Pfam" id="PF02782">
    <property type="entry name" value="FGGY_C"/>
    <property type="match status" value="1"/>
</dbReference>
<dbReference type="InterPro" id="IPR018485">
    <property type="entry name" value="FGGY_C"/>
</dbReference>
<dbReference type="GO" id="GO:0042732">
    <property type="term" value="P:D-xylose metabolic process"/>
    <property type="evidence" value="ECO:0007669"/>
    <property type="project" value="UniProtKB-UniRule"/>
</dbReference>
<keyword evidence="4" id="KW-0067">ATP-binding</keyword>
<dbReference type="InterPro" id="IPR042024">
    <property type="entry name" value="D-XK_euk"/>
</dbReference>
<dbReference type="GO" id="GO:0004856">
    <property type="term" value="F:D-xylulokinase activity"/>
    <property type="evidence" value="ECO:0007669"/>
    <property type="project" value="UniProtKB-UniRule"/>
</dbReference>
<dbReference type="GO" id="GO:0005997">
    <property type="term" value="P:xylulose metabolic process"/>
    <property type="evidence" value="ECO:0007669"/>
    <property type="project" value="UniProtKB-UniRule"/>
</dbReference>
<comment type="caution">
    <text evidence="7">The sequence shown here is derived from an EMBL/GenBank/DDBJ whole genome shotgun (WGS) entry which is preliminary data.</text>
</comment>
<evidence type="ECO:0000259" key="6">
    <source>
        <dbReference type="Pfam" id="PF02782"/>
    </source>
</evidence>
<proteinExistence type="inferred from homology"/>
<gene>
    <name evidence="7" type="ORF">AWZ03_012667</name>
</gene>
<keyword evidence="8" id="KW-1185">Reference proteome</keyword>
<feature type="domain" description="Carbohydrate kinase FGGY C-terminal" evidence="6">
    <location>
        <begin position="298"/>
        <end position="493"/>
    </location>
</feature>
<evidence type="ECO:0000256" key="1">
    <source>
        <dbReference type="ARBA" id="ARBA00009156"/>
    </source>
</evidence>
<comment type="similarity">
    <text evidence="1 4">Belongs to the FGGY kinase family.</text>
</comment>